<gene>
    <name evidence="2" type="ORF">AA23TX_07508</name>
</gene>
<protein>
    <submittedName>
        <fullName evidence="2">Uncharacterized protein</fullName>
    </submittedName>
</protein>
<evidence type="ECO:0000313" key="2">
    <source>
        <dbReference type="EMBL" id="VVJ22591.1"/>
    </source>
</evidence>
<evidence type="ECO:0000313" key="3">
    <source>
        <dbReference type="Proteomes" id="UP000399805"/>
    </source>
</evidence>
<sequence>MYSSSPPTAVRSPVSRLFPKSGNSAGRTGQHRFLSTGNGKHLLSPNSPGEAWVVEILRREQAIRSGKVNTMHTHLIIVLGQLVSLLG</sequence>
<name>A0A6I8M3F9_9PSEU</name>
<proteinExistence type="predicted"/>
<evidence type="ECO:0000256" key="1">
    <source>
        <dbReference type="SAM" id="MobiDB-lite"/>
    </source>
</evidence>
<dbReference type="EMBL" id="CABVGP010000003">
    <property type="protein sequence ID" value="VVJ22591.1"/>
    <property type="molecule type" value="Genomic_DNA"/>
</dbReference>
<feature type="region of interest" description="Disordered" evidence="1">
    <location>
        <begin position="1"/>
        <end position="42"/>
    </location>
</feature>
<accession>A0A6I8M3F9</accession>
<reference evidence="2 3" key="1">
    <citation type="submission" date="2019-09" db="EMBL/GenBank/DDBJ databases">
        <authorList>
            <person name="Leyn A S."/>
        </authorList>
    </citation>
    <scope>NUCLEOTIDE SEQUENCE [LARGE SCALE GENOMIC DNA]</scope>
    <source>
        <strain evidence="2">AA231_1</strain>
    </source>
</reference>
<dbReference type="AlphaFoldDB" id="A0A6I8M3F9"/>
<organism evidence="2 3">
    <name type="scientific">Amycolatopsis camponoti</name>
    <dbReference type="NCBI Taxonomy" id="2606593"/>
    <lineage>
        <taxon>Bacteria</taxon>
        <taxon>Bacillati</taxon>
        <taxon>Actinomycetota</taxon>
        <taxon>Actinomycetes</taxon>
        <taxon>Pseudonocardiales</taxon>
        <taxon>Pseudonocardiaceae</taxon>
        <taxon>Amycolatopsis</taxon>
    </lineage>
</organism>
<keyword evidence="3" id="KW-1185">Reference proteome</keyword>
<feature type="compositionally biased region" description="Polar residues" evidence="1">
    <location>
        <begin position="21"/>
        <end position="38"/>
    </location>
</feature>
<dbReference type="Proteomes" id="UP000399805">
    <property type="component" value="Unassembled WGS sequence"/>
</dbReference>